<organism evidence="1 2">
    <name type="scientific">Nocardioides lianchengensis</name>
    <dbReference type="NCBI Taxonomy" id="1045774"/>
    <lineage>
        <taxon>Bacteria</taxon>
        <taxon>Bacillati</taxon>
        <taxon>Actinomycetota</taxon>
        <taxon>Actinomycetes</taxon>
        <taxon>Propionibacteriales</taxon>
        <taxon>Nocardioidaceae</taxon>
        <taxon>Nocardioides</taxon>
    </lineage>
</organism>
<evidence type="ECO:0000313" key="2">
    <source>
        <dbReference type="Proteomes" id="UP000199034"/>
    </source>
</evidence>
<protein>
    <submittedName>
        <fullName evidence="1">Uncharacterized protein</fullName>
    </submittedName>
</protein>
<gene>
    <name evidence="1" type="ORF">SAMN05421872_102417</name>
</gene>
<dbReference type="RefSeq" id="WP_090851918.1">
    <property type="nucleotide sequence ID" value="NZ_FMZM01000002.1"/>
</dbReference>
<dbReference type="STRING" id="1045774.SAMN05421872_102417"/>
<dbReference type="Proteomes" id="UP000199034">
    <property type="component" value="Unassembled WGS sequence"/>
</dbReference>
<evidence type="ECO:0000313" key="1">
    <source>
        <dbReference type="EMBL" id="SDC49090.1"/>
    </source>
</evidence>
<sequence>MIETLPLRPSLDRDRPVVALGVALLATAVVLSAFYSRESGDLDLSNFAVGLLATGGLLLFAVGTYLRLQQGDRSSDLVAWPGAFGSVGVGLMVAVAMDTHDATPYVAGLLVVLLSAAGLALTRRGPFVVTGVLGLLVAYLQGIDDAVGTGDGEGVPGVQIALALALFALLVTAAGWRLPASRVLSGAVAGGVTVVGFAVLTGVLSFEHSLSVAFSGMSSEDGVIYGSSFDGPVADSESYTADAWTILLLALALVLGWCLCAAVTGHVAYRLLVVAMTVTIIPLAMQLLTVTHPSWWGLALGVAGGGVLVLAGLRALRPAPRPEPGPKP</sequence>
<dbReference type="EMBL" id="FMZM01000002">
    <property type="protein sequence ID" value="SDC49090.1"/>
    <property type="molecule type" value="Genomic_DNA"/>
</dbReference>
<keyword evidence="2" id="KW-1185">Reference proteome</keyword>
<dbReference type="OrthoDB" id="3789194at2"/>
<proteinExistence type="predicted"/>
<accession>A0A1G6M0U3</accession>
<name>A0A1G6M0U3_9ACTN</name>
<reference evidence="1 2" key="1">
    <citation type="submission" date="2016-10" db="EMBL/GenBank/DDBJ databases">
        <authorList>
            <person name="de Groot N.N."/>
        </authorList>
    </citation>
    <scope>NUCLEOTIDE SEQUENCE [LARGE SCALE GENOMIC DNA]</scope>
    <source>
        <strain evidence="1 2">CGMCC 4.6858</strain>
    </source>
</reference>
<dbReference type="AlphaFoldDB" id="A0A1G6M0U3"/>